<reference evidence="1 2" key="1">
    <citation type="journal article" date="2019" name="Syst. Appl. Microbiol.">
        <title>Polyphasic characterization of two novel Lactobacillus spp. isolated from blown salami packages: Description of Lactobacillus halodurans sp. nov. and Lactobacillus salsicarnum sp. nov.</title>
        <authorList>
            <person name="Schuster J.A."/>
            <person name="Klingl A."/>
            <person name="Vogel R.F."/>
            <person name="Ehrmann M.A."/>
        </authorList>
    </citation>
    <scope>NUCLEOTIDE SEQUENCE [LARGE SCALE GENOMIC DNA]</scope>
    <source>
        <strain evidence="1 2">TMW 1.2118</strain>
    </source>
</reference>
<accession>A0A5P0ZGJ7</accession>
<dbReference type="EMBL" id="VDFM01000003">
    <property type="protein sequence ID" value="MQS52138.1"/>
    <property type="molecule type" value="Genomic_DNA"/>
</dbReference>
<evidence type="ECO:0000313" key="2">
    <source>
        <dbReference type="Proteomes" id="UP000380386"/>
    </source>
</evidence>
<protein>
    <submittedName>
        <fullName evidence="1">Uncharacterized protein</fullName>
    </submittedName>
</protein>
<proteinExistence type="predicted"/>
<dbReference type="Proteomes" id="UP000380386">
    <property type="component" value="Unassembled WGS sequence"/>
</dbReference>
<comment type="caution">
    <text evidence="1">The sequence shown here is derived from an EMBL/GenBank/DDBJ whole genome shotgun (WGS) entry which is preliminary data.</text>
</comment>
<dbReference type="AlphaFoldDB" id="A0A5P0ZGJ7"/>
<evidence type="ECO:0000313" key="1">
    <source>
        <dbReference type="EMBL" id="MQS52138.1"/>
    </source>
</evidence>
<dbReference type="RefSeq" id="WP_153382491.1">
    <property type="nucleotide sequence ID" value="NZ_VDFM01000003.1"/>
</dbReference>
<organism evidence="1 2">
    <name type="scientific">Companilactobacillus mishanensis</name>
    <dbReference type="NCBI Taxonomy" id="2486008"/>
    <lineage>
        <taxon>Bacteria</taxon>
        <taxon>Bacillati</taxon>
        <taxon>Bacillota</taxon>
        <taxon>Bacilli</taxon>
        <taxon>Lactobacillales</taxon>
        <taxon>Lactobacillaceae</taxon>
        <taxon>Companilactobacillus</taxon>
    </lineage>
</organism>
<sequence>MRITEEDYQAALAIVGNYQDWFLDNKPIFDEDSDRELTDDEVLEQIADGLIVMRVYYTQQRGDNFASDFI</sequence>
<gene>
    <name evidence="1" type="ORF">FHL02_03785</name>
</gene>
<name>A0A5P0ZGJ7_9LACO</name>